<dbReference type="EMBL" id="VCID01000526">
    <property type="protein sequence ID" value="TNY46828.1"/>
    <property type="molecule type" value="Genomic_DNA"/>
</dbReference>
<evidence type="ECO:0000313" key="2">
    <source>
        <dbReference type="Proteomes" id="UP000316580"/>
    </source>
</evidence>
<comment type="caution">
    <text evidence="1">The sequence shown here is derived from an EMBL/GenBank/DDBJ whole genome shotgun (WGS) entry which is preliminary data.</text>
</comment>
<dbReference type="AlphaFoldDB" id="A0A660A4L7"/>
<accession>A0A660A4L7</accession>
<reference evidence="1 2" key="1">
    <citation type="submission" date="2019-05" db="EMBL/GenBank/DDBJ databases">
        <title>Novel genomic isolates of S.pyogenes and S.dysgalactiae subsp. equisimilis associated to necrotising fasciitis (NSTI).</title>
        <authorList>
            <person name="Barrantes I."/>
        </authorList>
    </citation>
    <scope>NUCLEOTIDE SEQUENCE [LARGE SCALE GENOMIC DNA]</scope>
    <source>
        <strain evidence="1 2">SPY6028</strain>
    </source>
</reference>
<dbReference type="Proteomes" id="UP000316580">
    <property type="component" value="Unassembled WGS sequence"/>
</dbReference>
<name>A0A660A4L7_STRPY</name>
<evidence type="ECO:0008006" key="3">
    <source>
        <dbReference type="Google" id="ProtNLM"/>
    </source>
</evidence>
<protein>
    <recommendedName>
        <fullName evidence="3">Phage protein</fullName>
    </recommendedName>
</protein>
<gene>
    <name evidence="1" type="ORF">FGO82_06675</name>
</gene>
<proteinExistence type="predicted"/>
<sequence length="137" mass="15745">MLHSSLPMLTHNFRASVDFKKVKNMEQIKITGTGTALILDRVNRIFAISGSLTMQWDFISDFKKIDDEPSLDEDGELFETAYDLILEAKPKTKINLTSSYFAKEYKKDADEIIKVFSFIEDNKRNIFETLGIRGVLE</sequence>
<organism evidence="1 2">
    <name type="scientific">Streptococcus pyogenes</name>
    <dbReference type="NCBI Taxonomy" id="1314"/>
    <lineage>
        <taxon>Bacteria</taxon>
        <taxon>Bacillati</taxon>
        <taxon>Bacillota</taxon>
        <taxon>Bacilli</taxon>
        <taxon>Lactobacillales</taxon>
        <taxon>Streptococcaceae</taxon>
        <taxon>Streptococcus</taxon>
    </lineage>
</organism>
<evidence type="ECO:0000313" key="1">
    <source>
        <dbReference type="EMBL" id="TNY46828.1"/>
    </source>
</evidence>